<evidence type="ECO:0000313" key="3">
    <source>
        <dbReference type="Proteomes" id="UP000015241"/>
    </source>
</evidence>
<gene>
    <name evidence="2" type="ORF">FOMPIDRAFT_91667</name>
</gene>
<evidence type="ECO:0000256" key="1">
    <source>
        <dbReference type="SAM" id="MobiDB-lite"/>
    </source>
</evidence>
<evidence type="ECO:0000313" key="2">
    <source>
        <dbReference type="EMBL" id="EPS98676.1"/>
    </source>
</evidence>
<dbReference type="InParanoid" id="S8E0F0"/>
<sequence length="115" mass="12618">MDAPLQVDYSATIQGTTAPHIRGDEFLTTSRIRVADTQEFIRSNRDEVQPAEDAVPGGVADTAESRASISPAMRRHIEALQMEMARLTSTVREVMVEAEMGGLRGPPPAYEEDMD</sequence>
<dbReference type="Proteomes" id="UP000015241">
    <property type="component" value="Unassembled WGS sequence"/>
</dbReference>
<keyword evidence="3" id="KW-1185">Reference proteome</keyword>
<name>S8E0F0_FOMSC</name>
<reference evidence="2 3" key="1">
    <citation type="journal article" date="2012" name="Science">
        <title>The Paleozoic origin of enzymatic lignin decomposition reconstructed from 31 fungal genomes.</title>
        <authorList>
            <person name="Floudas D."/>
            <person name="Binder M."/>
            <person name="Riley R."/>
            <person name="Barry K."/>
            <person name="Blanchette R.A."/>
            <person name="Henrissat B."/>
            <person name="Martinez A.T."/>
            <person name="Otillar R."/>
            <person name="Spatafora J.W."/>
            <person name="Yadav J.S."/>
            <person name="Aerts A."/>
            <person name="Benoit I."/>
            <person name="Boyd A."/>
            <person name="Carlson A."/>
            <person name="Copeland A."/>
            <person name="Coutinho P.M."/>
            <person name="de Vries R.P."/>
            <person name="Ferreira P."/>
            <person name="Findley K."/>
            <person name="Foster B."/>
            <person name="Gaskell J."/>
            <person name="Glotzer D."/>
            <person name="Gorecki P."/>
            <person name="Heitman J."/>
            <person name="Hesse C."/>
            <person name="Hori C."/>
            <person name="Igarashi K."/>
            <person name="Jurgens J.A."/>
            <person name="Kallen N."/>
            <person name="Kersten P."/>
            <person name="Kohler A."/>
            <person name="Kuees U."/>
            <person name="Kumar T.K.A."/>
            <person name="Kuo A."/>
            <person name="LaButti K."/>
            <person name="Larrondo L.F."/>
            <person name="Lindquist E."/>
            <person name="Ling A."/>
            <person name="Lombard V."/>
            <person name="Lucas S."/>
            <person name="Lundell T."/>
            <person name="Martin R."/>
            <person name="McLaughlin D.J."/>
            <person name="Morgenstern I."/>
            <person name="Morin E."/>
            <person name="Murat C."/>
            <person name="Nagy L.G."/>
            <person name="Nolan M."/>
            <person name="Ohm R.A."/>
            <person name="Patyshakuliyeva A."/>
            <person name="Rokas A."/>
            <person name="Ruiz-Duenas F.J."/>
            <person name="Sabat G."/>
            <person name="Salamov A."/>
            <person name="Samejima M."/>
            <person name="Schmutz J."/>
            <person name="Slot J.C."/>
            <person name="St John F."/>
            <person name="Stenlid J."/>
            <person name="Sun H."/>
            <person name="Sun S."/>
            <person name="Syed K."/>
            <person name="Tsang A."/>
            <person name="Wiebenga A."/>
            <person name="Young D."/>
            <person name="Pisabarro A."/>
            <person name="Eastwood D.C."/>
            <person name="Martin F."/>
            <person name="Cullen D."/>
            <person name="Grigoriev I.V."/>
            <person name="Hibbett D.S."/>
        </authorList>
    </citation>
    <scope>NUCLEOTIDE SEQUENCE</scope>
    <source>
        <strain evidence="3">FP-58527</strain>
    </source>
</reference>
<dbReference type="OrthoDB" id="10580925at2759"/>
<dbReference type="AlphaFoldDB" id="S8E0F0"/>
<dbReference type="HOGENOM" id="CLU_2109071_0_0_1"/>
<protein>
    <submittedName>
        <fullName evidence="2">Uncharacterized protein</fullName>
    </submittedName>
</protein>
<proteinExistence type="predicted"/>
<organism evidence="2 3">
    <name type="scientific">Fomitopsis schrenkii</name>
    <name type="common">Brown rot fungus</name>
    <dbReference type="NCBI Taxonomy" id="2126942"/>
    <lineage>
        <taxon>Eukaryota</taxon>
        <taxon>Fungi</taxon>
        <taxon>Dikarya</taxon>
        <taxon>Basidiomycota</taxon>
        <taxon>Agaricomycotina</taxon>
        <taxon>Agaricomycetes</taxon>
        <taxon>Polyporales</taxon>
        <taxon>Fomitopsis</taxon>
    </lineage>
</organism>
<dbReference type="EMBL" id="KE504163">
    <property type="protein sequence ID" value="EPS98676.1"/>
    <property type="molecule type" value="Genomic_DNA"/>
</dbReference>
<feature type="region of interest" description="Disordered" evidence="1">
    <location>
        <begin position="45"/>
        <end position="66"/>
    </location>
</feature>
<accession>S8E0F0</accession>